<dbReference type="Gene3D" id="3.40.50.300">
    <property type="entry name" value="P-loop containing nucleotide triphosphate hydrolases"/>
    <property type="match status" value="1"/>
</dbReference>
<evidence type="ECO:0000313" key="2">
    <source>
        <dbReference type="EMBL" id="CAB5036561.1"/>
    </source>
</evidence>
<organism evidence="1">
    <name type="scientific">freshwater metagenome</name>
    <dbReference type="NCBI Taxonomy" id="449393"/>
    <lineage>
        <taxon>unclassified sequences</taxon>
        <taxon>metagenomes</taxon>
        <taxon>ecological metagenomes</taxon>
    </lineage>
</organism>
<dbReference type="PANTHER" id="PTHR43883:SF1">
    <property type="entry name" value="GLUCONOKINASE"/>
    <property type="match status" value="1"/>
</dbReference>
<dbReference type="AlphaFoldDB" id="A0A6J6PY72"/>
<dbReference type="InterPro" id="IPR052732">
    <property type="entry name" value="Cell-binding_unc_protein"/>
</dbReference>
<sequence length="498" mass="54900">MIPTPVDLHGDNDCSLRVVETHISRLFFVEDVVYKSKKPVVNAFIDYSTSEKRRIACLREIELNARLSPDAYLGVLDLCVDGMEVDHVVMMKRYPDSVRLSSLLGTSLAASYLEQVAGKILELHNASLPCQEVDESASVEAVTELVTAGFAQLSEFAGSVLDTYDLRRAEFLALRYLQGRGKLFEDRVASGAARDGHGDLQADDIFCLEDGPRILDCLEFDDTLRYCDELSDVAFLAMDLERLGHLDLAAGFLRCYQELAVRSWPKSLEDFYIAYRALIRSKVACLRSRQGETTAATNAQELLGLATNHLESASVRLVLIGGLPGTGKSSLAGLLAAETGAQLLRSDLIRDEILPRAEFSDVTEFGQGRYRPDLVEAVYAEMLLRAGRLLERGEHVVLDASWSSKQDRKAAEALAAEHFSVLSEFRCECPTQVAQRRIEQRLLEGQDASEATALIAAGLAPFADPWPNSTLIDTEKLTPQNALALVCSSLQANYRGHH</sequence>
<dbReference type="InterPro" id="IPR011009">
    <property type="entry name" value="Kinase-like_dom_sf"/>
</dbReference>
<dbReference type="PANTHER" id="PTHR43883">
    <property type="entry name" value="SLR0207 PROTEIN"/>
    <property type="match status" value="1"/>
</dbReference>
<proteinExistence type="predicted"/>
<dbReference type="SUPFAM" id="SSF52540">
    <property type="entry name" value="P-loop containing nucleoside triphosphate hydrolases"/>
    <property type="match status" value="1"/>
</dbReference>
<dbReference type="InterPro" id="IPR027417">
    <property type="entry name" value="P-loop_NTPase"/>
</dbReference>
<protein>
    <submittedName>
        <fullName evidence="1">Unannotated protein</fullName>
    </submittedName>
</protein>
<dbReference type="Pfam" id="PF13671">
    <property type="entry name" value="AAA_33"/>
    <property type="match status" value="1"/>
</dbReference>
<accession>A0A6J6PY72</accession>
<dbReference type="SUPFAM" id="SSF56112">
    <property type="entry name" value="Protein kinase-like (PK-like)"/>
    <property type="match status" value="1"/>
</dbReference>
<reference evidence="1" key="1">
    <citation type="submission" date="2020-05" db="EMBL/GenBank/DDBJ databases">
        <authorList>
            <person name="Chiriac C."/>
            <person name="Salcher M."/>
            <person name="Ghai R."/>
            <person name="Kavagutti S V."/>
        </authorList>
    </citation>
    <scope>NUCLEOTIDE SEQUENCE</scope>
</reference>
<dbReference type="EMBL" id="CAFBPW010000152">
    <property type="protein sequence ID" value="CAB5036561.1"/>
    <property type="molecule type" value="Genomic_DNA"/>
</dbReference>
<evidence type="ECO:0000313" key="1">
    <source>
        <dbReference type="EMBL" id="CAB4703717.1"/>
    </source>
</evidence>
<dbReference type="EMBL" id="CAEZXS010000124">
    <property type="protein sequence ID" value="CAB4703717.1"/>
    <property type="molecule type" value="Genomic_DNA"/>
</dbReference>
<gene>
    <name evidence="1" type="ORF">UFOPK2582_01069</name>
    <name evidence="2" type="ORF">UFOPK4173_01259</name>
</gene>
<name>A0A6J6PY72_9ZZZZ</name>